<dbReference type="EMBL" id="AP029612">
    <property type="protein sequence ID" value="BFG70047.1"/>
    <property type="molecule type" value="Genomic_DNA"/>
</dbReference>
<keyword evidence="1" id="KW-0472">Membrane</keyword>
<reference evidence="2" key="1">
    <citation type="submission" date="2024-02" db="EMBL/GenBank/DDBJ databases">
        <title>Sediminibacterium planktonica sp. nov. and Sediminibacterium longus sp. nov., isolated from surface lake and river water.</title>
        <authorList>
            <person name="Watanabe K."/>
            <person name="Takemine S."/>
            <person name="Ishii Y."/>
            <person name="Ogata Y."/>
            <person name="Shindo C."/>
            <person name="Suda W."/>
        </authorList>
    </citation>
    <scope>NUCLEOTIDE SEQUENCE</scope>
    <source>
        <strain evidence="2">KACHI17</strain>
    </source>
</reference>
<keyword evidence="1" id="KW-1133">Transmembrane helix</keyword>
<feature type="transmembrane region" description="Helical" evidence="1">
    <location>
        <begin position="119"/>
        <end position="143"/>
    </location>
</feature>
<evidence type="ECO:0000313" key="2">
    <source>
        <dbReference type="EMBL" id="BFG70047.1"/>
    </source>
</evidence>
<organism evidence="2">
    <name type="scientific">Sediminibacterium sp. KACHI17</name>
    <dbReference type="NCBI Taxonomy" id="1751071"/>
    <lineage>
        <taxon>Bacteria</taxon>
        <taxon>Pseudomonadati</taxon>
        <taxon>Bacteroidota</taxon>
        <taxon>Chitinophagia</taxon>
        <taxon>Chitinophagales</taxon>
        <taxon>Chitinophagaceae</taxon>
        <taxon>Sediminibacterium</taxon>
    </lineage>
</organism>
<proteinExistence type="predicted"/>
<evidence type="ECO:0000256" key="1">
    <source>
        <dbReference type="SAM" id="Phobius"/>
    </source>
</evidence>
<dbReference type="AlphaFoldDB" id="A0AAT9GHC6"/>
<keyword evidence="1" id="KW-0812">Transmembrane</keyword>
<feature type="transmembrane region" description="Helical" evidence="1">
    <location>
        <begin position="49"/>
        <end position="68"/>
    </location>
</feature>
<protein>
    <recommendedName>
        <fullName evidence="3">DUF5658 domain-containing protein</fullName>
    </recommendedName>
</protein>
<name>A0AAT9GHC6_9BACT</name>
<gene>
    <name evidence="2" type="ORF">KACHI17_09280</name>
</gene>
<evidence type="ECO:0008006" key="3">
    <source>
        <dbReference type="Google" id="ProtNLM"/>
    </source>
</evidence>
<sequence>MIIVLRWQGKELIQPSTPSGILALEFANTPEKLSTVLSVWNKEMVRNNILLDFIFIAAYTWFFVVGVARSTAQWTHRFMQQLGAAGIRMAFLAAILDITENILMLQSINGYHSVSSLQLTWYCAAIKFMIVVILLLFMIATVIRRLIIRN</sequence>
<feature type="transmembrane region" description="Helical" evidence="1">
    <location>
        <begin position="89"/>
        <end position="107"/>
    </location>
</feature>
<accession>A0AAT9GHC6</accession>